<dbReference type="InterPro" id="IPR003607">
    <property type="entry name" value="HD/PDEase_dom"/>
</dbReference>
<dbReference type="PANTHER" id="PTHR43155:SF2">
    <property type="entry name" value="CYCLIC DI-GMP PHOSPHODIESTERASE PA4108"/>
    <property type="match status" value="1"/>
</dbReference>
<protein>
    <recommendedName>
        <fullName evidence="1">HD-GYP domain-containing protein</fullName>
    </recommendedName>
</protein>
<dbReference type="GO" id="GO:0008081">
    <property type="term" value="F:phosphoric diester hydrolase activity"/>
    <property type="evidence" value="ECO:0007669"/>
    <property type="project" value="UniProtKB-ARBA"/>
</dbReference>
<keyword evidence="3" id="KW-1185">Reference proteome</keyword>
<evidence type="ECO:0000313" key="2">
    <source>
        <dbReference type="EMBL" id="BAZ95324.1"/>
    </source>
</evidence>
<dbReference type="Pfam" id="PF13487">
    <property type="entry name" value="HD_5"/>
    <property type="match status" value="1"/>
</dbReference>
<dbReference type="OrthoDB" id="9802066at2"/>
<dbReference type="CDD" id="cd00077">
    <property type="entry name" value="HDc"/>
    <property type="match status" value="1"/>
</dbReference>
<dbReference type="SUPFAM" id="SSF109604">
    <property type="entry name" value="HD-domain/PDEase-like"/>
    <property type="match status" value="1"/>
</dbReference>
<evidence type="ECO:0000259" key="1">
    <source>
        <dbReference type="PROSITE" id="PS51832"/>
    </source>
</evidence>
<dbReference type="PANTHER" id="PTHR43155">
    <property type="entry name" value="CYCLIC DI-GMP PHOSPHODIESTERASE PA4108-RELATED"/>
    <property type="match status" value="1"/>
</dbReference>
<accession>A0A1Z4VVS5</accession>
<dbReference type="RefSeq" id="WP_096367323.1">
    <property type="nucleotide sequence ID" value="NZ_AP018052.1"/>
</dbReference>
<dbReference type="PROSITE" id="PS51832">
    <property type="entry name" value="HD_GYP"/>
    <property type="match status" value="1"/>
</dbReference>
<dbReference type="InterPro" id="IPR037522">
    <property type="entry name" value="HD_GYP_dom"/>
</dbReference>
<dbReference type="KEGG" id="ttc:FOKN1_2967"/>
<name>A0A1Z4VVS5_9GAMM</name>
<evidence type="ECO:0000313" key="3">
    <source>
        <dbReference type="Proteomes" id="UP000218765"/>
    </source>
</evidence>
<dbReference type="Gene3D" id="1.10.3210.10">
    <property type="entry name" value="Hypothetical protein af1432"/>
    <property type="match status" value="1"/>
</dbReference>
<dbReference type="Proteomes" id="UP000218765">
    <property type="component" value="Chromosome"/>
</dbReference>
<gene>
    <name evidence="2" type="ORF">FOKN1_2967</name>
</gene>
<proteinExistence type="predicted"/>
<organism evidence="2 3">
    <name type="scientific">Thiohalobacter thiocyanaticus</name>
    <dbReference type="NCBI Taxonomy" id="585455"/>
    <lineage>
        <taxon>Bacteria</taxon>
        <taxon>Pseudomonadati</taxon>
        <taxon>Pseudomonadota</taxon>
        <taxon>Gammaproteobacteria</taxon>
        <taxon>Thiohalobacterales</taxon>
        <taxon>Thiohalobacteraceae</taxon>
        <taxon>Thiohalobacter</taxon>
    </lineage>
</organism>
<sequence length="353" mass="38199">MDQGHSRPRLHGLIGRIAPDLSSLWCPQLSAAGAMSTSFRFQDPGGPVLEQLDAVHANLRATLLSAHAGQHIDDRVEMLADAVEDAVKLNADTALAYLFIRNGEGYPLLHAIHCAVVVCLGAQAAGLGTDERHPLLCAALTQNISMCALQAELFHLHGPPASLDRLLIRRHPLTSVGILKALGVTDPDWLEAVALHHERFDGSGYPFSLRGAALPFGARLIGAADIYCAAVSPRGYRHGRPAHEAMRNLFMGAGRVVDDALARLLVKTLGIYPPGSLIELRNRELALVVARGDRVDRPWIKRLKVSEAPQLVPAEGEHCAVRVLSTGQWPEGLRLERTWREAEALQQGLTVGP</sequence>
<feature type="domain" description="HD-GYP" evidence="1">
    <location>
        <begin position="80"/>
        <end position="281"/>
    </location>
</feature>
<reference evidence="2 3" key="1">
    <citation type="submission" date="2017-05" db="EMBL/GenBank/DDBJ databases">
        <title>Thiocyanate degradation by Thiohalobacter thiocyanaticus FOKN1.</title>
        <authorList>
            <person name="Oshiki M."/>
            <person name="Fukushima T."/>
            <person name="Kawano S."/>
            <person name="Nakagawa J."/>
        </authorList>
    </citation>
    <scope>NUCLEOTIDE SEQUENCE [LARGE SCALE GENOMIC DNA]</scope>
    <source>
        <strain evidence="2 3">FOKN1</strain>
    </source>
</reference>
<dbReference type="AlphaFoldDB" id="A0A1Z4VVS5"/>
<dbReference type="EMBL" id="AP018052">
    <property type="protein sequence ID" value="BAZ95324.1"/>
    <property type="molecule type" value="Genomic_DNA"/>
</dbReference>